<evidence type="ECO:0000313" key="3">
    <source>
        <dbReference type="Proteomes" id="UP001499984"/>
    </source>
</evidence>
<dbReference type="Proteomes" id="UP001499984">
    <property type="component" value="Unassembled WGS sequence"/>
</dbReference>
<evidence type="ECO:0000256" key="1">
    <source>
        <dbReference type="SAM" id="MobiDB-lite"/>
    </source>
</evidence>
<evidence type="ECO:0000313" key="2">
    <source>
        <dbReference type="EMBL" id="GAA4090085.1"/>
    </source>
</evidence>
<gene>
    <name evidence="2" type="ORF">GCM10022233_86790</name>
</gene>
<protein>
    <submittedName>
        <fullName evidence="2">Uncharacterized protein</fullName>
    </submittedName>
</protein>
<dbReference type="EMBL" id="BAAAZY010000038">
    <property type="protein sequence ID" value="GAA4090085.1"/>
    <property type="molecule type" value="Genomic_DNA"/>
</dbReference>
<organism evidence="2 3">
    <name type="scientific">Streptomyces shaanxiensis</name>
    <dbReference type="NCBI Taxonomy" id="653357"/>
    <lineage>
        <taxon>Bacteria</taxon>
        <taxon>Bacillati</taxon>
        <taxon>Actinomycetota</taxon>
        <taxon>Actinomycetes</taxon>
        <taxon>Kitasatosporales</taxon>
        <taxon>Streptomycetaceae</taxon>
        <taxon>Streptomyces</taxon>
    </lineage>
</organism>
<proteinExistence type="predicted"/>
<feature type="region of interest" description="Disordered" evidence="1">
    <location>
        <begin position="1"/>
        <end position="24"/>
    </location>
</feature>
<comment type="caution">
    <text evidence="2">The sequence shown here is derived from an EMBL/GenBank/DDBJ whole genome shotgun (WGS) entry which is preliminary data.</text>
</comment>
<accession>A0ABP7WK87</accession>
<name>A0ABP7WK87_9ACTN</name>
<sequence length="78" mass="8222">MPSVFRARRAAGAATGSGCGRGGSKVADMMRTRLRAAFAAARVSSFAKNDPAWKPVCEMPSVLFTLLRAPPRRGEVAA</sequence>
<keyword evidence="3" id="KW-1185">Reference proteome</keyword>
<reference evidence="3" key="1">
    <citation type="journal article" date="2019" name="Int. J. Syst. Evol. Microbiol.">
        <title>The Global Catalogue of Microorganisms (GCM) 10K type strain sequencing project: providing services to taxonomists for standard genome sequencing and annotation.</title>
        <authorList>
            <consortium name="The Broad Institute Genomics Platform"/>
            <consortium name="The Broad Institute Genome Sequencing Center for Infectious Disease"/>
            <person name="Wu L."/>
            <person name="Ma J."/>
        </authorList>
    </citation>
    <scope>NUCLEOTIDE SEQUENCE [LARGE SCALE GENOMIC DNA]</scope>
    <source>
        <strain evidence="3">JCM 16925</strain>
    </source>
</reference>